<keyword evidence="1" id="KW-0677">Repeat</keyword>
<dbReference type="RefSeq" id="WP_116225771.1">
    <property type="nucleotide sequence ID" value="NZ_AP018437.1"/>
</dbReference>
<gene>
    <name evidence="5" type="ORF">DFR64_2506</name>
</gene>
<dbReference type="PANTHER" id="PTHR23236">
    <property type="entry name" value="EUKARYOTIC TRANSLATION INITIATION FACTOR 4B/4H"/>
    <property type="match status" value="1"/>
</dbReference>
<accession>A0A347ZWC1</accession>
<dbReference type="AlphaFoldDB" id="A0A347ZWC1"/>
<evidence type="ECO:0000313" key="5">
    <source>
        <dbReference type="EMBL" id="REG07301.1"/>
    </source>
</evidence>
<sequence>METKLYVGNLPFDATEEELKTLFSEAGEVKSVVLIKDKFSGQSKGFGFVEMENQEGMQNALKTFESYSFKDRPLKVDVAKPKEDNRRPFDANRRGGGGGNRRGGGGGGGNRGGGHSDYNNRY</sequence>
<comment type="caution">
    <text evidence="5">The sequence shown here is derived from an EMBL/GenBank/DDBJ whole genome shotgun (WGS) entry which is preliminary data.</text>
</comment>
<keyword evidence="6" id="KW-1185">Reference proteome</keyword>
<dbReference type="SUPFAM" id="SSF54928">
    <property type="entry name" value="RNA-binding domain, RBD"/>
    <property type="match status" value="1"/>
</dbReference>
<evidence type="ECO:0000256" key="3">
    <source>
        <dbReference type="SAM" id="MobiDB-lite"/>
    </source>
</evidence>
<proteinExistence type="predicted"/>
<reference evidence="5 6" key="1">
    <citation type="submission" date="2018-08" db="EMBL/GenBank/DDBJ databases">
        <title>Genomic Encyclopedia of Type Strains, Phase IV (KMG-IV): sequencing the most valuable type-strain genomes for metagenomic binning, comparative biology and taxonomic classification.</title>
        <authorList>
            <person name="Goeker M."/>
        </authorList>
    </citation>
    <scope>NUCLEOTIDE SEQUENCE [LARGE SCALE GENOMIC DNA]</scope>
    <source>
        <strain evidence="5 6">DSM 23923</strain>
    </source>
</reference>
<dbReference type="EMBL" id="QUMS01000003">
    <property type="protein sequence ID" value="REG07301.1"/>
    <property type="molecule type" value="Genomic_DNA"/>
</dbReference>
<feature type="region of interest" description="Disordered" evidence="3">
    <location>
        <begin position="75"/>
        <end position="122"/>
    </location>
</feature>
<dbReference type="PANTHER" id="PTHR23236:SF119">
    <property type="entry name" value="NUCLEAR RNA-BINDING PROTEIN SART-3"/>
    <property type="match status" value="1"/>
</dbReference>
<dbReference type="GO" id="GO:0003723">
    <property type="term" value="F:RNA binding"/>
    <property type="evidence" value="ECO:0007669"/>
    <property type="project" value="UniProtKB-KW"/>
</dbReference>
<name>A0A347ZWC1_9CHLR</name>
<dbReference type="Gene3D" id="3.30.70.330">
    <property type="match status" value="1"/>
</dbReference>
<organism evidence="5 6">
    <name type="scientific">Pelolinea submarina</name>
    <dbReference type="NCBI Taxonomy" id="913107"/>
    <lineage>
        <taxon>Bacteria</taxon>
        <taxon>Bacillati</taxon>
        <taxon>Chloroflexota</taxon>
        <taxon>Anaerolineae</taxon>
        <taxon>Anaerolineales</taxon>
        <taxon>Anaerolineaceae</taxon>
        <taxon>Pelolinea</taxon>
    </lineage>
</organism>
<dbReference type="OrthoDB" id="9798855at2"/>
<keyword evidence="2" id="KW-0694">RNA-binding</keyword>
<dbReference type="InterPro" id="IPR012677">
    <property type="entry name" value="Nucleotide-bd_a/b_plait_sf"/>
</dbReference>
<feature type="compositionally biased region" description="Gly residues" evidence="3">
    <location>
        <begin position="94"/>
        <end position="115"/>
    </location>
</feature>
<dbReference type="InterPro" id="IPR035979">
    <property type="entry name" value="RBD_domain_sf"/>
</dbReference>
<dbReference type="Pfam" id="PF00076">
    <property type="entry name" value="RRM_1"/>
    <property type="match status" value="1"/>
</dbReference>
<dbReference type="SMART" id="SM00360">
    <property type="entry name" value="RRM"/>
    <property type="match status" value="1"/>
</dbReference>
<protein>
    <submittedName>
        <fullName evidence="5">RNA recognition motif-containing protein</fullName>
    </submittedName>
</protein>
<evidence type="ECO:0000256" key="1">
    <source>
        <dbReference type="ARBA" id="ARBA00022737"/>
    </source>
</evidence>
<dbReference type="PROSITE" id="PS50102">
    <property type="entry name" value="RRM"/>
    <property type="match status" value="1"/>
</dbReference>
<feature type="domain" description="RRM" evidence="4">
    <location>
        <begin position="3"/>
        <end position="81"/>
    </location>
</feature>
<evidence type="ECO:0000256" key="2">
    <source>
        <dbReference type="ARBA" id="ARBA00022884"/>
    </source>
</evidence>
<dbReference type="InterPro" id="IPR000504">
    <property type="entry name" value="RRM_dom"/>
</dbReference>
<evidence type="ECO:0000313" key="6">
    <source>
        <dbReference type="Proteomes" id="UP000256388"/>
    </source>
</evidence>
<dbReference type="Proteomes" id="UP000256388">
    <property type="component" value="Unassembled WGS sequence"/>
</dbReference>
<evidence type="ECO:0000259" key="4">
    <source>
        <dbReference type="PROSITE" id="PS50102"/>
    </source>
</evidence>
<feature type="compositionally biased region" description="Basic and acidic residues" evidence="3">
    <location>
        <begin position="75"/>
        <end position="93"/>
    </location>
</feature>